<sequence>MSTNGFSPRDSGCVCVCNRYLLSVNDEEEPLMEIENVICLLKDNKDLYIQKDHLSARLDICRELVKLVSSESSHRKELVPFLSGLMTSLHDPAALNRFLQKECPGELKENTVTRSFGKSLSLQYLNSHNQVDEVCVDIACDSNLVTCLIEVLPGPSPVVRALITPDQEIHSDQVNGKETLMCWPPRASLSNTAASRLGERLQTARPVEAVMKMWPLPADLKDTPTTLHTSFPTAPQSPRERDQVREGVQSHSDVPTEHPLPTPRNDHAHPVLLETTATPLQRIHQVRPRVLCKSRESSAVGAGAQRNGDIGQSRHPPAGGPSQTTGPNRQPSGTNIPEGVVSSVFQGAKRPHLALDSPVWAKPLADEALLEDLQLNCQKPPTHGESGKPCDFKLTFGLTQEDVGAEKQVKRAVNEVFVEVKSTVKKNRAFIHLSANELDFALWEKEGYHMFRVYNAGDSERVRLCRIQNLITFQCVVQLDLT</sequence>
<comment type="caution">
    <text evidence="1">The sequence shown here is derived from an EMBL/GenBank/DDBJ whole genome shotgun (WGS) entry which is preliminary data.</text>
</comment>
<accession>A0ACC2F2X1</accession>
<name>A0ACC2F2X1_DALPE</name>
<organism evidence="1 2">
    <name type="scientific">Dallia pectoralis</name>
    <name type="common">Alaska blackfish</name>
    <dbReference type="NCBI Taxonomy" id="75939"/>
    <lineage>
        <taxon>Eukaryota</taxon>
        <taxon>Metazoa</taxon>
        <taxon>Chordata</taxon>
        <taxon>Craniata</taxon>
        <taxon>Vertebrata</taxon>
        <taxon>Euteleostomi</taxon>
        <taxon>Actinopterygii</taxon>
        <taxon>Neopterygii</taxon>
        <taxon>Teleostei</taxon>
        <taxon>Protacanthopterygii</taxon>
        <taxon>Esociformes</taxon>
        <taxon>Umbridae</taxon>
        <taxon>Dallia</taxon>
    </lineage>
</organism>
<reference evidence="1" key="1">
    <citation type="submission" date="2021-05" db="EMBL/GenBank/DDBJ databases">
        <authorList>
            <person name="Pan Q."/>
            <person name="Jouanno E."/>
            <person name="Zahm M."/>
            <person name="Klopp C."/>
            <person name="Cabau C."/>
            <person name="Louis A."/>
            <person name="Berthelot C."/>
            <person name="Parey E."/>
            <person name="Roest Crollius H."/>
            <person name="Montfort J."/>
            <person name="Robinson-Rechavi M."/>
            <person name="Bouchez O."/>
            <person name="Lampietro C."/>
            <person name="Lopez Roques C."/>
            <person name="Donnadieu C."/>
            <person name="Postlethwait J."/>
            <person name="Bobe J."/>
            <person name="Dillon D."/>
            <person name="Chandos A."/>
            <person name="von Hippel F."/>
            <person name="Guiguen Y."/>
        </authorList>
    </citation>
    <scope>NUCLEOTIDE SEQUENCE</scope>
    <source>
        <strain evidence="1">YG-Jan2019</strain>
    </source>
</reference>
<gene>
    <name evidence="1" type="ORF">DPEC_G00343080</name>
</gene>
<proteinExistence type="predicted"/>
<keyword evidence="2" id="KW-1185">Reference proteome</keyword>
<dbReference type="EMBL" id="CM055762">
    <property type="protein sequence ID" value="KAJ7985691.1"/>
    <property type="molecule type" value="Genomic_DNA"/>
</dbReference>
<protein>
    <submittedName>
        <fullName evidence="1">Uncharacterized protein</fullName>
    </submittedName>
</protein>
<evidence type="ECO:0000313" key="2">
    <source>
        <dbReference type="Proteomes" id="UP001157502"/>
    </source>
</evidence>
<evidence type="ECO:0000313" key="1">
    <source>
        <dbReference type="EMBL" id="KAJ7985691.1"/>
    </source>
</evidence>
<dbReference type="Proteomes" id="UP001157502">
    <property type="component" value="Chromosome 35"/>
</dbReference>